<dbReference type="PANTHER" id="PTHR48079">
    <property type="entry name" value="PROTEIN YEEZ"/>
    <property type="match status" value="1"/>
</dbReference>
<dbReference type="Proteomes" id="UP000715441">
    <property type="component" value="Unassembled WGS sequence"/>
</dbReference>
<feature type="domain" description="NAD-dependent epimerase/dehydratase" evidence="1">
    <location>
        <begin position="3"/>
        <end position="73"/>
    </location>
</feature>
<dbReference type="InterPro" id="IPR051783">
    <property type="entry name" value="NAD(P)-dependent_oxidoreduct"/>
</dbReference>
<keyword evidence="3" id="KW-1185">Reference proteome</keyword>
<dbReference type="Pfam" id="PF01370">
    <property type="entry name" value="Epimerase"/>
    <property type="match status" value="2"/>
</dbReference>
<dbReference type="Gene3D" id="3.40.50.720">
    <property type="entry name" value="NAD(P)-binding Rossmann-like Domain"/>
    <property type="match status" value="1"/>
</dbReference>
<evidence type="ECO:0000313" key="2">
    <source>
        <dbReference type="EMBL" id="NKQ56943.1"/>
    </source>
</evidence>
<evidence type="ECO:0000259" key="1">
    <source>
        <dbReference type="Pfam" id="PF01370"/>
    </source>
</evidence>
<dbReference type="InterPro" id="IPR001509">
    <property type="entry name" value="Epimerase_deHydtase"/>
</dbReference>
<dbReference type="PANTHER" id="PTHR48079:SF6">
    <property type="entry name" value="NAD(P)-BINDING DOMAIN-CONTAINING PROTEIN-RELATED"/>
    <property type="match status" value="1"/>
</dbReference>
<organism evidence="2 3">
    <name type="scientific">Amycolatopsis acididurans</name>
    <dbReference type="NCBI Taxonomy" id="2724524"/>
    <lineage>
        <taxon>Bacteria</taxon>
        <taxon>Bacillati</taxon>
        <taxon>Actinomycetota</taxon>
        <taxon>Actinomycetes</taxon>
        <taxon>Pseudonocardiales</taxon>
        <taxon>Pseudonocardiaceae</taxon>
        <taxon>Amycolatopsis</taxon>
    </lineage>
</organism>
<feature type="domain" description="NAD-dependent epimerase/dehydratase" evidence="1">
    <location>
        <begin position="144"/>
        <end position="240"/>
    </location>
</feature>
<protein>
    <submittedName>
        <fullName evidence="2">SDR family oxidoreductase</fullName>
    </submittedName>
</protein>
<dbReference type="RefSeq" id="WP_168519973.1">
    <property type="nucleotide sequence ID" value="NZ_JAAXLS010000029.1"/>
</dbReference>
<dbReference type="EMBL" id="JAAXLS010000029">
    <property type="protein sequence ID" value="NKQ56943.1"/>
    <property type="molecule type" value="Genomic_DNA"/>
</dbReference>
<dbReference type="CDD" id="cd05262">
    <property type="entry name" value="SDR_a7"/>
    <property type="match status" value="1"/>
</dbReference>
<accession>A0ABX1JB03</accession>
<dbReference type="SUPFAM" id="SSF51735">
    <property type="entry name" value="NAD(P)-binding Rossmann-fold domains"/>
    <property type="match status" value="1"/>
</dbReference>
<comment type="caution">
    <text evidence="2">The sequence shown here is derived from an EMBL/GenBank/DDBJ whole genome shotgun (WGS) entry which is preliminary data.</text>
</comment>
<name>A0ABX1JB03_9PSEU</name>
<dbReference type="InterPro" id="IPR036291">
    <property type="entry name" value="NAD(P)-bd_dom_sf"/>
</dbReference>
<gene>
    <name evidence="2" type="ORF">HFP15_29150</name>
</gene>
<proteinExistence type="predicted"/>
<evidence type="ECO:0000313" key="3">
    <source>
        <dbReference type="Proteomes" id="UP000715441"/>
    </source>
</evidence>
<reference evidence="2 3" key="1">
    <citation type="submission" date="2020-04" db="EMBL/GenBank/DDBJ databases">
        <title>Novel species.</title>
        <authorList>
            <person name="Teo W.F.A."/>
            <person name="Lipun K."/>
            <person name="Srisuk N."/>
            <person name="Duangmal K."/>
        </authorList>
    </citation>
    <scope>NUCLEOTIDE SEQUENCE [LARGE SCALE GENOMIC DNA]</scope>
    <source>
        <strain evidence="2 3">K13G38</strain>
    </source>
</reference>
<sequence>MRVLVTGATGFIGSAVVRELVDSGHEVLGMARSESGATALIQAGARAHRGDLEDLDSLRRGAAEADGVIHLAYFHGISNPKVATRLRILLGGSPRRIPARFAAAGADTDRRAIETFGSALAASGGPLVVAFPTMTLASGHPVTEREAPDPQSPGAVRIASEEATLALASSGVRSSVVRIPPTVHGDGDKAMVPRLIAAARKAGFAGYVGDGANRWPAVHRDDAAHLFRLALENGKAGARYHAVAEEGVPMRRIAEVIGRRLNLPATSLTDPESARRFGWLAPFVARDNHVSSELTRQQLGWNPAGPELLADIDRAEYFTSA</sequence>